<dbReference type="GO" id="GO:0003676">
    <property type="term" value="F:nucleic acid binding"/>
    <property type="evidence" value="ECO:0007669"/>
    <property type="project" value="InterPro"/>
</dbReference>
<sequence>MMKKSTVSDHEILTLIHKNIDMRKLKNKNKAITKKRIDELLQKLKEYVKKEDLSISGEAGKGASTIDKQFDSLIVNVDGASKGNPGKAGIGVAVFDKDLNIVHESCEYIGAATNNVAEYKALILGAKLAIKFNAKSTLFKSDSELMVKQIVGEYRVKNTQLKSLYSEVQSLLEKLPEWKIKHVPREENTDADLLANKGVEMFTE</sequence>
<comment type="caution">
    <text evidence="2">The sequence shown here is derived from an EMBL/GenBank/DDBJ whole genome shotgun (WGS) entry which is preliminary data.</text>
</comment>
<dbReference type="Pfam" id="PF13456">
    <property type="entry name" value="RVT_3"/>
    <property type="match status" value="1"/>
</dbReference>
<evidence type="ECO:0000313" key="2">
    <source>
        <dbReference type="EMBL" id="MBS1259262.1"/>
    </source>
</evidence>
<dbReference type="CDD" id="cd09279">
    <property type="entry name" value="RNase_HI_like"/>
    <property type="match status" value="1"/>
</dbReference>
<name>A0A942A6U3_9BACT</name>
<dbReference type="InterPro" id="IPR036397">
    <property type="entry name" value="RNaseH_sf"/>
</dbReference>
<dbReference type="InterPro" id="IPR012337">
    <property type="entry name" value="RNaseH-like_sf"/>
</dbReference>
<dbReference type="PROSITE" id="PS50879">
    <property type="entry name" value="RNASE_H_1"/>
    <property type="match status" value="1"/>
</dbReference>
<dbReference type="PANTHER" id="PTHR47723:SF19">
    <property type="entry name" value="POLYNUCLEOTIDYL TRANSFERASE, RIBONUCLEASE H-LIKE SUPERFAMILY PROTEIN"/>
    <property type="match status" value="1"/>
</dbReference>
<dbReference type="FunFam" id="3.30.420.10:FF:000076">
    <property type="entry name" value="RBR-type E3 ubiquitin transferase"/>
    <property type="match status" value="1"/>
</dbReference>
<dbReference type="GO" id="GO:0004523">
    <property type="term" value="F:RNA-DNA hybrid ribonuclease activity"/>
    <property type="evidence" value="ECO:0007669"/>
    <property type="project" value="InterPro"/>
</dbReference>
<evidence type="ECO:0000259" key="1">
    <source>
        <dbReference type="PROSITE" id="PS50879"/>
    </source>
</evidence>
<evidence type="ECO:0000313" key="3">
    <source>
        <dbReference type="Proteomes" id="UP000722750"/>
    </source>
</evidence>
<gene>
    <name evidence="2" type="ORF">MAG551_02331</name>
</gene>
<dbReference type="Proteomes" id="UP000722750">
    <property type="component" value="Unassembled WGS sequence"/>
</dbReference>
<proteinExistence type="predicted"/>
<dbReference type="InterPro" id="IPR002156">
    <property type="entry name" value="RNaseH_domain"/>
</dbReference>
<dbReference type="SUPFAM" id="SSF53098">
    <property type="entry name" value="Ribonuclease H-like"/>
    <property type="match status" value="1"/>
</dbReference>
<reference evidence="2" key="1">
    <citation type="journal article" date="2021" name="ISME J.">
        <title>Fine-scale metabolic discontinuity in a stratified prokaryote microbiome of a Red Sea deep halocline.</title>
        <authorList>
            <person name="Michoud G."/>
            <person name="Ngugi D.K."/>
            <person name="Barozzi A."/>
            <person name="Merlino G."/>
            <person name="Calleja M.L."/>
            <person name="Delgado-Huertas A."/>
            <person name="Moran X.A.G."/>
            <person name="Daffonchio D."/>
        </authorList>
    </citation>
    <scope>NUCLEOTIDE SEQUENCE</scope>
    <source>
        <strain evidence="2">SuakinDeep_MAG55_1</strain>
    </source>
</reference>
<organism evidence="2 3">
    <name type="scientific">Candidatus Scalindua arabica</name>
    <dbReference type="NCBI Taxonomy" id="1127984"/>
    <lineage>
        <taxon>Bacteria</taxon>
        <taxon>Pseudomonadati</taxon>
        <taxon>Planctomycetota</taxon>
        <taxon>Candidatus Brocadiia</taxon>
        <taxon>Candidatus Brocadiales</taxon>
        <taxon>Candidatus Scalinduaceae</taxon>
        <taxon>Candidatus Scalindua</taxon>
    </lineage>
</organism>
<dbReference type="Gene3D" id="3.30.420.10">
    <property type="entry name" value="Ribonuclease H-like superfamily/Ribonuclease H"/>
    <property type="match status" value="1"/>
</dbReference>
<dbReference type="InterPro" id="IPR053151">
    <property type="entry name" value="RNase_H-like"/>
</dbReference>
<dbReference type="AlphaFoldDB" id="A0A942A6U3"/>
<feature type="domain" description="RNase H type-1" evidence="1">
    <location>
        <begin position="69"/>
        <end position="200"/>
    </location>
</feature>
<protein>
    <submittedName>
        <fullName evidence="2">Ribonuclease H</fullName>
    </submittedName>
</protein>
<accession>A0A942A6U3</accession>
<dbReference type="EMBL" id="JAANXD010000087">
    <property type="protein sequence ID" value="MBS1259262.1"/>
    <property type="molecule type" value="Genomic_DNA"/>
</dbReference>
<dbReference type="PANTHER" id="PTHR47723">
    <property type="entry name" value="OS05G0353850 PROTEIN"/>
    <property type="match status" value="1"/>
</dbReference>